<dbReference type="AlphaFoldDB" id="A0A2P2JGR4"/>
<dbReference type="GO" id="GO:0003677">
    <property type="term" value="F:DNA binding"/>
    <property type="evidence" value="ECO:0007669"/>
    <property type="project" value="UniProtKB-KW"/>
</dbReference>
<evidence type="ECO:0000313" key="1">
    <source>
        <dbReference type="EMBL" id="MBW92668.1"/>
    </source>
</evidence>
<accession>A0A2P2JGR4</accession>
<keyword evidence="1" id="KW-0238">DNA-binding</keyword>
<name>A0A2P2JGR4_RHIMU</name>
<dbReference type="EMBL" id="GGEC01012185">
    <property type="protein sequence ID" value="MBW92668.1"/>
    <property type="molecule type" value="Transcribed_RNA"/>
</dbReference>
<protein>
    <submittedName>
        <fullName evidence="1">Homeobox-leucine zipper protein GLABRA 2</fullName>
    </submittedName>
</protein>
<proteinExistence type="predicted"/>
<keyword evidence="1" id="KW-0371">Homeobox</keyword>
<sequence>MIVCGIASKTTLTKTQEKKKKSVGLLHLFLVGKRAWCLTKSPIWNVEGMKG</sequence>
<organism evidence="1">
    <name type="scientific">Rhizophora mucronata</name>
    <name type="common">Asiatic mangrove</name>
    <dbReference type="NCBI Taxonomy" id="61149"/>
    <lineage>
        <taxon>Eukaryota</taxon>
        <taxon>Viridiplantae</taxon>
        <taxon>Streptophyta</taxon>
        <taxon>Embryophyta</taxon>
        <taxon>Tracheophyta</taxon>
        <taxon>Spermatophyta</taxon>
        <taxon>Magnoliopsida</taxon>
        <taxon>eudicotyledons</taxon>
        <taxon>Gunneridae</taxon>
        <taxon>Pentapetalae</taxon>
        <taxon>rosids</taxon>
        <taxon>fabids</taxon>
        <taxon>Malpighiales</taxon>
        <taxon>Rhizophoraceae</taxon>
        <taxon>Rhizophora</taxon>
    </lineage>
</organism>
<reference evidence="1" key="1">
    <citation type="submission" date="2018-02" db="EMBL/GenBank/DDBJ databases">
        <title>Rhizophora mucronata_Transcriptome.</title>
        <authorList>
            <person name="Meera S.P."/>
            <person name="Sreeshan A."/>
            <person name="Augustine A."/>
        </authorList>
    </citation>
    <scope>NUCLEOTIDE SEQUENCE</scope>
    <source>
        <tissue evidence="1">Leaf</tissue>
    </source>
</reference>